<dbReference type="PANTHER" id="PTHR44688">
    <property type="entry name" value="DNA-BINDING TRANSCRIPTIONAL ACTIVATOR DEVR_DOSR"/>
    <property type="match status" value="1"/>
</dbReference>
<comment type="caution">
    <text evidence="5">The sequence shown here is derived from an EMBL/GenBank/DDBJ whole genome shotgun (WGS) entry which is preliminary data.</text>
</comment>
<dbReference type="EMBL" id="JFYZ01000027">
    <property type="protein sequence ID" value="EZP79358.1"/>
    <property type="molecule type" value="Genomic_DNA"/>
</dbReference>
<dbReference type="SMART" id="SM00421">
    <property type="entry name" value="HTH_LUXR"/>
    <property type="match status" value="1"/>
</dbReference>
<dbReference type="Proteomes" id="UP000024329">
    <property type="component" value="Unassembled WGS sequence"/>
</dbReference>
<dbReference type="RefSeq" id="WP_236727424.1">
    <property type="nucleotide sequence ID" value="NZ_JFYZ01000027.1"/>
</dbReference>
<evidence type="ECO:0000256" key="2">
    <source>
        <dbReference type="ARBA" id="ARBA00023125"/>
    </source>
</evidence>
<dbReference type="GO" id="GO:0006355">
    <property type="term" value="P:regulation of DNA-templated transcription"/>
    <property type="evidence" value="ECO:0007669"/>
    <property type="project" value="InterPro"/>
</dbReference>
<dbReference type="AlphaFoldDB" id="A0A031JRF4"/>
<keyword evidence="1" id="KW-0805">Transcription regulation</keyword>
<feature type="domain" description="HTH luxR-type" evidence="4">
    <location>
        <begin position="5"/>
        <end position="70"/>
    </location>
</feature>
<dbReference type="CDD" id="cd06170">
    <property type="entry name" value="LuxR_C_like"/>
    <property type="match status" value="1"/>
</dbReference>
<dbReference type="InterPro" id="IPR000792">
    <property type="entry name" value="Tscrpt_reg_LuxR_C"/>
</dbReference>
<dbReference type="GO" id="GO:0003677">
    <property type="term" value="F:DNA binding"/>
    <property type="evidence" value="ECO:0007669"/>
    <property type="project" value="UniProtKB-KW"/>
</dbReference>
<gene>
    <name evidence="5" type="ORF">BV97_04121</name>
</gene>
<organism evidence="5 6">
    <name type="scientific">Novosphingobium resinovorum</name>
    <dbReference type="NCBI Taxonomy" id="158500"/>
    <lineage>
        <taxon>Bacteria</taxon>
        <taxon>Pseudomonadati</taxon>
        <taxon>Pseudomonadota</taxon>
        <taxon>Alphaproteobacteria</taxon>
        <taxon>Sphingomonadales</taxon>
        <taxon>Sphingomonadaceae</taxon>
        <taxon>Novosphingobium</taxon>
    </lineage>
</organism>
<reference evidence="5 6" key="1">
    <citation type="submission" date="2014-03" db="EMBL/GenBank/DDBJ databases">
        <title>Whole genome sequence of Novosphingobium resinovorum KF1.</title>
        <authorList>
            <person name="Gan H.M."/>
            <person name="Gan H.Y."/>
            <person name="Chew T.H."/>
            <person name="Savka M.A."/>
        </authorList>
    </citation>
    <scope>NUCLEOTIDE SEQUENCE [LARGE SCALE GENOMIC DNA]</scope>
    <source>
        <strain evidence="5 6">KF1</strain>
    </source>
</reference>
<dbReference type="PANTHER" id="PTHR44688:SF16">
    <property type="entry name" value="DNA-BINDING TRANSCRIPTIONAL ACTIVATOR DEVR_DOSR"/>
    <property type="match status" value="1"/>
</dbReference>
<dbReference type="InterPro" id="IPR036388">
    <property type="entry name" value="WH-like_DNA-bd_sf"/>
</dbReference>
<dbReference type="PRINTS" id="PR00038">
    <property type="entry name" value="HTHLUXR"/>
</dbReference>
<dbReference type="SUPFAM" id="SSF46894">
    <property type="entry name" value="C-terminal effector domain of the bipartite response regulators"/>
    <property type="match status" value="1"/>
</dbReference>
<dbReference type="Pfam" id="PF00196">
    <property type="entry name" value="GerE"/>
    <property type="match status" value="1"/>
</dbReference>
<evidence type="ECO:0000256" key="1">
    <source>
        <dbReference type="ARBA" id="ARBA00023015"/>
    </source>
</evidence>
<evidence type="ECO:0000313" key="6">
    <source>
        <dbReference type="Proteomes" id="UP000024329"/>
    </source>
</evidence>
<proteinExistence type="predicted"/>
<dbReference type="eggNOG" id="COG2197">
    <property type="taxonomic scope" value="Bacteria"/>
</dbReference>
<keyword evidence="2 5" id="KW-0238">DNA-binding</keyword>
<evidence type="ECO:0000313" key="5">
    <source>
        <dbReference type="EMBL" id="EZP79358.1"/>
    </source>
</evidence>
<dbReference type="PROSITE" id="PS50043">
    <property type="entry name" value="HTH_LUXR_2"/>
    <property type="match status" value="1"/>
</dbReference>
<dbReference type="InterPro" id="IPR016032">
    <property type="entry name" value="Sig_transdc_resp-reg_C-effctor"/>
</dbReference>
<evidence type="ECO:0000259" key="4">
    <source>
        <dbReference type="PROSITE" id="PS50043"/>
    </source>
</evidence>
<sequence>MPDRKKRDFERLTPRQRECLRMVYERLVSKEIAEKLGISSNTVDTYLTEAIAILGARNRRHAAALFHEYEAGQATPRNFELESSRVVEPLVFETQEGRGAQILGSLDLLPLRNKGTNGNDLNAENGGGIVGHGSGGIGPLRAA</sequence>
<keyword evidence="3" id="KW-0804">Transcription</keyword>
<evidence type="ECO:0000256" key="3">
    <source>
        <dbReference type="ARBA" id="ARBA00023163"/>
    </source>
</evidence>
<protein>
    <submittedName>
        <fullName evidence="5">DNA-binding protein with HTH domain-containing protein</fullName>
    </submittedName>
</protein>
<dbReference type="Gene3D" id="1.10.10.10">
    <property type="entry name" value="Winged helix-like DNA-binding domain superfamily/Winged helix DNA-binding domain"/>
    <property type="match status" value="1"/>
</dbReference>
<name>A0A031JRF4_9SPHN</name>
<accession>A0A031JRF4</accession>